<dbReference type="AlphaFoldDB" id="A0A8X6TA12"/>
<proteinExistence type="predicted"/>
<sequence length="103" mass="11276">MDTFPRGLDQTWRQTNTSVRCLPLSLLNPAEGLKGRTQGGTSDVGVVKFRCIIEPGSFNVIAKRCTVLSSAYSFANRECLAFVVCQLSTSRLKCLLSEVDACK</sequence>
<dbReference type="EMBL" id="BMAW01053682">
    <property type="protein sequence ID" value="GFS92381.1"/>
    <property type="molecule type" value="Genomic_DNA"/>
</dbReference>
<protein>
    <submittedName>
        <fullName evidence="1">Uncharacterized protein</fullName>
    </submittedName>
</protein>
<reference evidence="1" key="1">
    <citation type="submission" date="2020-08" db="EMBL/GenBank/DDBJ databases">
        <title>Multicomponent nature underlies the extraordinary mechanical properties of spider dragline silk.</title>
        <authorList>
            <person name="Kono N."/>
            <person name="Nakamura H."/>
            <person name="Mori M."/>
            <person name="Yoshida Y."/>
            <person name="Ohtoshi R."/>
            <person name="Malay A.D."/>
            <person name="Moran D.A.P."/>
            <person name="Tomita M."/>
            <person name="Numata K."/>
            <person name="Arakawa K."/>
        </authorList>
    </citation>
    <scope>NUCLEOTIDE SEQUENCE</scope>
</reference>
<evidence type="ECO:0000313" key="2">
    <source>
        <dbReference type="Proteomes" id="UP000887013"/>
    </source>
</evidence>
<keyword evidence="2" id="KW-1185">Reference proteome</keyword>
<gene>
    <name evidence="1" type="ORF">NPIL_540151</name>
</gene>
<name>A0A8X6TA12_NEPPI</name>
<comment type="caution">
    <text evidence="1">The sequence shown here is derived from an EMBL/GenBank/DDBJ whole genome shotgun (WGS) entry which is preliminary data.</text>
</comment>
<organism evidence="1 2">
    <name type="scientific">Nephila pilipes</name>
    <name type="common">Giant wood spider</name>
    <name type="synonym">Nephila maculata</name>
    <dbReference type="NCBI Taxonomy" id="299642"/>
    <lineage>
        <taxon>Eukaryota</taxon>
        <taxon>Metazoa</taxon>
        <taxon>Ecdysozoa</taxon>
        <taxon>Arthropoda</taxon>
        <taxon>Chelicerata</taxon>
        <taxon>Arachnida</taxon>
        <taxon>Araneae</taxon>
        <taxon>Araneomorphae</taxon>
        <taxon>Entelegynae</taxon>
        <taxon>Araneoidea</taxon>
        <taxon>Nephilidae</taxon>
        <taxon>Nephila</taxon>
    </lineage>
</organism>
<dbReference type="Proteomes" id="UP000887013">
    <property type="component" value="Unassembled WGS sequence"/>
</dbReference>
<accession>A0A8X6TA12</accession>
<evidence type="ECO:0000313" key="1">
    <source>
        <dbReference type="EMBL" id="GFS92381.1"/>
    </source>
</evidence>